<feature type="non-terminal residue" evidence="2">
    <location>
        <position position="52"/>
    </location>
</feature>
<gene>
    <name evidence="2" type="ORF">O181_122085</name>
</gene>
<comment type="caution">
    <text evidence="2">The sequence shown here is derived from an EMBL/GenBank/DDBJ whole genome shotgun (WGS) entry which is preliminary data.</text>
</comment>
<evidence type="ECO:0000313" key="2">
    <source>
        <dbReference type="EMBL" id="MBW0582370.1"/>
    </source>
</evidence>
<dbReference type="AlphaFoldDB" id="A0A9Q3KNH5"/>
<keyword evidence="3" id="KW-1185">Reference proteome</keyword>
<organism evidence="2 3">
    <name type="scientific">Austropuccinia psidii MF-1</name>
    <dbReference type="NCBI Taxonomy" id="1389203"/>
    <lineage>
        <taxon>Eukaryota</taxon>
        <taxon>Fungi</taxon>
        <taxon>Dikarya</taxon>
        <taxon>Basidiomycota</taxon>
        <taxon>Pucciniomycotina</taxon>
        <taxon>Pucciniomycetes</taxon>
        <taxon>Pucciniales</taxon>
        <taxon>Sphaerophragmiaceae</taxon>
        <taxon>Austropuccinia</taxon>
    </lineage>
</organism>
<protein>
    <submittedName>
        <fullName evidence="2">Uncharacterized protein</fullName>
    </submittedName>
</protein>
<sequence length="52" mass="5530">MQAIEEQLAKTGPTQIPSGSQGAVQIISPVASQHSDTNRSITNSHHSSQFQV</sequence>
<reference evidence="2" key="1">
    <citation type="submission" date="2021-03" db="EMBL/GenBank/DDBJ databases">
        <title>Draft genome sequence of rust myrtle Austropuccinia psidii MF-1, a brazilian biotype.</title>
        <authorList>
            <person name="Quecine M.C."/>
            <person name="Pachon D.M.R."/>
            <person name="Bonatelli M.L."/>
            <person name="Correr F.H."/>
            <person name="Franceschini L.M."/>
            <person name="Leite T.F."/>
            <person name="Margarido G.R.A."/>
            <person name="Almeida C.A."/>
            <person name="Ferrarezi J.A."/>
            <person name="Labate C.A."/>
        </authorList>
    </citation>
    <scope>NUCLEOTIDE SEQUENCE</scope>
    <source>
        <strain evidence="2">MF-1</strain>
    </source>
</reference>
<feature type="compositionally biased region" description="Polar residues" evidence="1">
    <location>
        <begin position="12"/>
        <end position="23"/>
    </location>
</feature>
<dbReference type="EMBL" id="AVOT02112327">
    <property type="protein sequence ID" value="MBW0582370.1"/>
    <property type="molecule type" value="Genomic_DNA"/>
</dbReference>
<dbReference type="Proteomes" id="UP000765509">
    <property type="component" value="Unassembled WGS sequence"/>
</dbReference>
<proteinExistence type="predicted"/>
<evidence type="ECO:0000256" key="1">
    <source>
        <dbReference type="SAM" id="MobiDB-lite"/>
    </source>
</evidence>
<name>A0A9Q3KNH5_9BASI</name>
<evidence type="ECO:0000313" key="3">
    <source>
        <dbReference type="Proteomes" id="UP000765509"/>
    </source>
</evidence>
<feature type="compositionally biased region" description="Polar residues" evidence="1">
    <location>
        <begin position="30"/>
        <end position="52"/>
    </location>
</feature>
<accession>A0A9Q3KNH5</accession>
<feature type="region of interest" description="Disordered" evidence="1">
    <location>
        <begin position="1"/>
        <end position="52"/>
    </location>
</feature>